<gene>
    <name evidence="4" type="ORF">GGE31_000122</name>
    <name evidence="3" type="ORF">GGE33_001663</name>
    <name evidence="5" type="ORF">GGE35_000120</name>
</gene>
<evidence type="ECO:0000313" key="7">
    <source>
        <dbReference type="Proteomes" id="UP000524535"/>
    </source>
</evidence>
<evidence type="ECO:0000313" key="3">
    <source>
        <dbReference type="EMBL" id="MBB4347955.1"/>
    </source>
</evidence>
<dbReference type="Gene3D" id="1.10.287.110">
    <property type="entry name" value="DnaJ domain"/>
    <property type="match status" value="1"/>
</dbReference>
<reference evidence="6 7" key="1">
    <citation type="submission" date="2020-08" db="EMBL/GenBank/DDBJ databases">
        <title>Genomic Encyclopedia of Type Strains, Phase IV (KMG-V): Genome sequencing to study the core and pangenomes of soil and plant-associated prokaryotes.</title>
        <authorList>
            <person name="Whitman W."/>
        </authorList>
    </citation>
    <scope>NUCLEOTIDE SEQUENCE [LARGE SCALE GENOMIC DNA]</scope>
    <source>
        <strain evidence="4 7">SEMIA 444</strain>
        <strain evidence="3 6">SEMIA 448</strain>
        <strain evidence="5 8">SEMIA 452</strain>
    </source>
</reference>
<dbReference type="InterPro" id="IPR001623">
    <property type="entry name" value="DnaJ_domain"/>
</dbReference>
<name>A0A7W6S7Q1_9HYPH</name>
<dbReference type="Proteomes" id="UP000520770">
    <property type="component" value="Unassembled WGS sequence"/>
</dbReference>
<dbReference type="SUPFAM" id="SSF46565">
    <property type="entry name" value="Chaperone J-domain"/>
    <property type="match status" value="1"/>
</dbReference>
<dbReference type="SMART" id="SM00271">
    <property type="entry name" value="DnaJ"/>
    <property type="match status" value="1"/>
</dbReference>
<dbReference type="EMBL" id="JACIHM010000001">
    <property type="protein sequence ID" value="MBB4444338.1"/>
    <property type="molecule type" value="Genomic_DNA"/>
</dbReference>
<dbReference type="AlphaFoldDB" id="A0A7W6S7Q1"/>
<proteinExistence type="predicted"/>
<feature type="domain" description="J" evidence="2">
    <location>
        <begin position="52"/>
        <end position="106"/>
    </location>
</feature>
<dbReference type="InterPro" id="IPR036869">
    <property type="entry name" value="J_dom_sf"/>
</dbReference>
<feature type="region of interest" description="Disordered" evidence="1">
    <location>
        <begin position="79"/>
        <end position="106"/>
    </location>
</feature>
<protein>
    <submittedName>
        <fullName evidence="3">DnaJ-domain-containing protein 1</fullName>
    </submittedName>
</protein>
<dbReference type="Proteomes" id="UP000576087">
    <property type="component" value="Unassembled WGS sequence"/>
</dbReference>
<sequence>MTYSAFSQSFAAAQQAAYEDAIRRQQEAWYDERVRRKENPFQSSQSPRLANDHWAKVLNLPVTAAAAEINAAYRKLAKTAHADAGGSDEKMSRLNTARDQALQERK</sequence>
<evidence type="ECO:0000313" key="6">
    <source>
        <dbReference type="Proteomes" id="UP000520770"/>
    </source>
</evidence>
<dbReference type="RefSeq" id="WP_183821990.1">
    <property type="nucleotide sequence ID" value="NZ_JACIGW010000001.1"/>
</dbReference>
<evidence type="ECO:0000313" key="4">
    <source>
        <dbReference type="EMBL" id="MBB4409651.1"/>
    </source>
</evidence>
<comment type="caution">
    <text evidence="3">The sequence shown here is derived from an EMBL/GenBank/DDBJ whole genome shotgun (WGS) entry which is preliminary data.</text>
</comment>
<dbReference type="EMBL" id="JACIGY010000001">
    <property type="protein sequence ID" value="MBB4409651.1"/>
    <property type="molecule type" value="Genomic_DNA"/>
</dbReference>
<dbReference type="EMBL" id="JACIGW010000001">
    <property type="protein sequence ID" value="MBB4347955.1"/>
    <property type="molecule type" value="Genomic_DNA"/>
</dbReference>
<organism evidence="3 6">
    <name type="scientific">Aliirhizobium cellulosilyticum</name>
    <dbReference type="NCBI Taxonomy" id="393664"/>
    <lineage>
        <taxon>Bacteria</taxon>
        <taxon>Pseudomonadati</taxon>
        <taxon>Pseudomonadota</taxon>
        <taxon>Alphaproteobacteria</taxon>
        <taxon>Hyphomicrobiales</taxon>
        <taxon>Rhizobiaceae</taxon>
        <taxon>Aliirhizobium</taxon>
    </lineage>
</organism>
<dbReference type="Proteomes" id="UP000524535">
    <property type="component" value="Unassembled WGS sequence"/>
</dbReference>
<evidence type="ECO:0000256" key="1">
    <source>
        <dbReference type="SAM" id="MobiDB-lite"/>
    </source>
</evidence>
<keyword evidence="7" id="KW-1185">Reference proteome</keyword>
<evidence type="ECO:0000259" key="2">
    <source>
        <dbReference type="SMART" id="SM00271"/>
    </source>
</evidence>
<accession>A0A7W6S7Q1</accession>
<evidence type="ECO:0000313" key="8">
    <source>
        <dbReference type="Proteomes" id="UP000576087"/>
    </source>
</evidence>
<evidence type="ECO:0000313" key="5">
    <source>
        <dbReference type="EMBL" id="MBB4444338.1"/>
    </source>
</evidence>